<dbReference type="OrthoDB" id="6307329at2"/>
<protein>
    <submittedName>
        <fullName evidence="2">Glycosyltransferase involved in cell wall biosynthesis</fullName>
    </submittedName>
</protein>
<feature type="domain" description="Glycosyltransferase 2-like" evidence="1">
    <location>
        <begin position="5"/>
        <end position="165"/>
    </location>
</feature>
<dbReference type="EMBL" id="QJTD01000007">
    <property type="protein sequence ID" value="PYE80116.1"/>
    <property type="molecule type" value="Genomic_DNA"/>
</dbReference>
<dbReference type="Gene3D" id="3.90.550.10">
    <property type="entry name" value="Spore Coat Polysaccharide Biosynthesis Protein SpsA, Chain A"/>
    <property type="match status" value="1"/>
</dbReference>
<dbReference type="InterPro" id="IPR001173">
    <property type="entry name" value="Glyco_trans_2-like"/>
</dbReference>
<dbReference type="AlphaFoldDB" id="A0A2V4WTW9"/>
<keyword evidence="2" id="KW-0808">Transferase</keyword>
<dbReference type="Pfam" id="PF00535">
    <property type="entry name" value="Glycos_transf_2"/>
    <property type="match status" value="1"/>
</dbReference>
<evidence type="ECO:0000313" key="2">
    <source>
        <dbReference type="EMBL" id="PYE80116.1"/>
    </source>
</evidence>
<dbReference type="GO" id="GO:0016758">
    <property type="term" value="F:hexosyltransferase activity"/>
    <property type="evidence" value="ECO:0007669"/>
    <property type="project" value="UniProtKB-ARBA"/>
</dbReference>
<keyword evidence="3" id="KW-1185">Reference proteome</keyword>
<name>A0A2V4WTW9_9FLAO</name>
<gene>
    <name evidence="2" type="ORF">DFQ11_10786</name>
</gene>
<sequence>MPFFSVIIPLYNKADYISDCLNSVLNQNFNDYEIIIVNDGSTDKSAAIVEGFESEKINLFHQKNSGVSEARNQASKWAKGIFLAFLDADDLWKPNHLQALKESIECFPDAGLYGNNYEINYNNDYIKPARFNFKYSDHPCIIDDFFKASLKDTVIWTSAAAIQREKFLASGMFNSIYSTGQDLDLWIRIALSQAIVFNPRITMRYNKSITDSLSKSEINDVRFALLSSYQSLEINNASLKHYLDLKRYGLALRTKINGETNIYKATLKTLNFKNLNFKQKALLKLPAWVLRLLNKIRPFLINNTLYLKLFKA</sequence>
<organism evidence="2 3">
    <name type="scientific">Winogradskyella epiphytica</name>
    <dbReference type="NCBI Taxonomy" id="262005"/>
    <lineage>
        <taxon>Bacteria</taxon>
        <taxon>Pseudomonadati</taxon>
        <taxon>Bacteroidota</taxon>
        <taxon>Flavobacteriia</taxon>
        <taxon>Flavobacteriales</taxon>
        <taxon>Flavobacteriaceae</taxon>
        <taxon>Winogradskyella</taxon>
    </lineage>
</organism>
<dbReference type="RefSeq" id="WP_110476309.1">
    <property type="nucleotide sequence ID" value="NZ_BMWQ01000007.1"/>
</dbReference>
<dbReference type="Proteomes" id="UP000248054">
    <property type="component" value="Unassembled WGS sequence"/>
</dbReference>
<accession>A0A2V4WTW9</accession>
<evidence type="ECO:0000259" key="1">
    <source>
        <dbReference type="Pfam" id="PF00535"/>
    </source>
</evidence>
<proteinExistence type="predicted"/>
<evidence type="ECO:0000313" key="3">
    <source>
        <dbReference type="Proteomes" id="UP000248054"/>
    </source>
</evidence>
<reference evidence="2 3" key="1">
    <citation type="submission" date="2018-06" db="EMBL/GenBank/DDBJ databases">
        <title>Genomic Encyclopedia of Type Strains, Phase III (KMG-III): the genomes of soil and plant-associated and newly described type strains.</title>
        <authorList>
            <person name="Whitman W."/>
        </authorList>
    </citation>
    <scope>NUCLEOTIDE SEQUENCE [LARGE SCALE GENOMIC DNA]</scope>
    <source>
        <strain evidence="2 3">CECT 7945</strain>
    </source>
</reference>
<dbReference type="CDD" id="cd00761">
    <property type="entry name" value="Glyco_tranf_GTA_type"/>
    <property type="match status" value="1"/>
</dbReference>
<dbReference type="SUPFAM" id="SSF53448">
    <property type="entry name" value="Nucleotide-diphospho-sugar transferases"/>
    <property type="match status" value="1"/>
</dbReference>
<comment type="caution">
    <text evidence="2">The sequence shown here is derived from an EMBL/GenBank/DDBJ whole genome shotgun (WGS) entry which is preliminary data.</text>
</comment>
<dbReference type="InterPro" id="IPR029044">
    <property type="entry name" value="Nucleotide-diphossugar_trans"/>
</dbReference>
<dbReference type="PANTHER" id="PTHR22916">
    <property type="entry name" value="GLYCOSYLTRANSFERASE"/>
    <property type="match status" value="1"/>
</dbReference>